<keyword evidence="1" id="KW-1133">Transmembrane helix</keyword>
<sequence length="136" mass="14975">MEPNVVYVYPLLPIAAGSAMLWFLFRHLRFSAFLAVHGERAEGEVVGYRETKTSASMIVRFSTPEGREVHAAHENTGWTASRSGDAVTVSYDPADPERARIVAAPWLTSWVLVMVGVLGFALVLIGLVLAWLAWFA</sequence>
<reference evidence="3 4" key="1">
    <citation type="submission" date="2020-08" db="EMBL/GenBank/DDBJ databases">
        <title>Sequencing the genomes of 1000 actinobacteria strains.</title>
        <authorList>
            <person name="Klenk H.-P."/>
        </authorList>
    </citation>
    <scope>NUCLEOTIDE SEQUENCE [LARGE SCALE GENOMIC DNA]</scope>
    <source>
        <strain evidence="3 4">DSM 44593</strain>
    </source>
</reference>
<keyword evidence="1" id="KW-0472">Membrane</keyword>
<dbReference type="InterPro" id="IPR021994">
    <property type="entry name" value="DUF3592"/>
</dbReference>
<feature type="transmembrane region" description="Helical" evidence="1">
    <location>
        <begin position="110"/>
        <end position="134"/>
    </location>
</feature>
<evidence type="ECO:0000256" key="1">
    <source>
        <dbReference type="SAM" id="Phobius"/>
    </source>
</evidence>
<evidence type="ECO:0000313" key="3">
    <source>
        <dbReference type="EMBL" id="MBB5997604.1"/>
    </source>
</evidence>
<gene>
    <name evidence="3" type="ORF">HNR25_001355</name>
</gene>
<evidence type="ECO:0000313" key="4">
    <source>
        <dbReference type="Proteomes" id="UP000578077"/>
    </source>
</evidence>
<comment type="caution">
    <text evidence="3">The sequence shown here is derived from an EMBL/GenBank/DDBJ whole genome shotgun (WGS) entry which is preliminary data.</text>
</comment>
<feature type="domain" description="DUF3592" evidence="2">
    <location>
        <begin position="43"/>
        <end position="102"/>
    </location>
</feature>
<organism evidence="3 4">
    <name type="scientific">Streptomonospora salina</name>
    <dbReference type="NCBI Taxonomy" id="104205"/>
    <lineage>
        <taxon>Bacteria</taxon>
        <taxon>Bacillati</taxon>
        <taxon>Actinomycetota</taxon>
        <taxon>Actinomycetes</taxon>
        <taxon>Streptosporangiales</taxon>
        <taxon>Nocardiopsidaceae</taxon>
        <taxon>Streptomonospora</taxon>
    </lineage>
</organism>
<name>A0A841E574_9ACTN</name>
<feature type="transmembrane region" description="Helical" evidence="1">
    <location>
        <begin position="6"/>
        <end position="25"/>
    </location>
</feature>
<proteinExistence type="predicted"/>
<evidence type="ECO:0000259" key="2">
    <source>
        <dbReference type="Pfam" id="PF12158"/>
    </source>
</evidence>
<dbReference type="AlphaFoldDB" id="A0A841E574"/>
<accession>A0A841E574</accession>
<dbReference type="Pfam" id="PF12158">
    <property type="entry name" value="DUF3592"/>
    <property type="match status" value="1"/>
</dbReference>
<dbReference type="Proteomes" id="UP000578077">
    <property type="component" value="Unassembled WGS sequence"/>
</dbReference>
<protein>
    <recommendedName>
        <fullName evidence="2">DUF3592 domain-containing protein</fullName>
    </recommendedName>
</protein>
<keyword evidence="1" id="KW-0812">Transmembrane</keyword>
<keyword evidence="4" id="KW-1185">Reference proteome</keyword>
<dbReference type="EMBL" id="JACHLY010000001">
    <property type="protein sequence ID" value="MBB5997604.1"/>
    <property type="molecule type" value="Genomic_DNA"/>
</dbReference>